<dbReference type="GO" id="GO:0005525">
    <property type="term" value="F:GTP binding"/>
    <property type="evidence" value="ECO:0007669"/>
    <property type="project" value="InterPro"/>
</dbReference>
<comment type="caution">
    <text evidence="3">The sequence shown here is derived from an EMBL/GenBank/DDBJ whole genome shotgun (WGS) entry which is preliminary data.</text>
</comment>
<dbReference type="Pfam" id="PF02824">
    <property type="entry name" value="TGS"/>
    <property type="match status" value="1"/>
</dbReference>
<evidence type="ECO:0000313" key="3">
    <source>
        <dbReference type="EMBL" id="HDP15004.1"/>
    </source>
</evidence>
<dbReference type="InterPro" id="IPR012675">
    <property type="entry name" value="Beta-grasp_dom_sf"/>
</dbReference>
<dbReference type="GO" id="GO:0016887">
    <property type="term" value="F:ATP hydrolysis activity"/>
    <property type="evidence" value="ECO:0007669"/>
    <property type="project" value="TreeGrafter"/>
</dbReference>
<dbReference type="PANTHER" id="PTHR23305:SF1">
    <property type="entry name" value="OBG-TYPE G DOMAIN-CONTAINING PROTEIN"/>
    <property type="match status" value="1"/>
</dbReference>
<protein>
    <submittedName>
        <fullName evidence="3">Redox-regulated ATPase YchF</fullName>
    </submittedName>
</protein>
<dbReference type="PROSITE" id="PS51710">
    <property type="entry name" value="G_OBG"/>
    <property type="match status" value="1"/>
</dbReference>
<keyword evidence="1" id="KW-0547">Nucleotide-binding</keyword>
<gene>
    <name evidence="3" type="primary">ychF</name>
    <name evidence="3" type="ORF">ENN26_04405</name>
</gene>
<dbReference type="Pfam" id="PF01926">
    <property type="entry name" value="MMR_HSR1"/>
    <property type="match status" value="1"/>
</dbReference>
<sequence>MVIQVGIVGKPNTGKSTFFAAATLIDVKRAPYPFTTINPNIGIGYVKTQCVCRELGVKDNPRNSICIDGWRFVPVELIDVAGLVPGAWQGRGLGNMFLDHLRRAPVLIHVVDASGSTNEEGQPVPPGTHDPLKDVAFLEKELEMWVYQILSKDWEKISKLIDFQKNYEELYAKFTGLGISTNIVDQAIDELGLRGKKATSWSQENLLDLVRFLLKKAKPIVIAANKADIDVSIDNIKRMQQELGDRYIVVPTSAEAELALRKADKAGLIRYLPGDGDFEITGNPTSDQRKALEYIREKVLKRWGSTGVQEAINKAVFEKLGMIVVFPVENEKTFSDSKGNVLPDAFLVKGDATPRDLAFEIHTEIGKRFAFAIDARTGRRLSSNDKLTHRMVIKIVTSH</sequence>
<dbReference type="CDD" id="cd01669">
    <property type="entry name" value="TGS_MJ1332_like"/>
    <property type="match status" value="1"/>
</dbReference>
<dbReference type="PRINTS" id="PR00326">
    <property type="entry name" value="GTP1OBG"/>
</dbReference>
<dbReference type="InterPro" id="IPR012676">
    <property type="entry name" value="TGS-like"/>
</dbReference>
<dbReference type="Gene3D" id="1.10.8.470">
    <property type="match status" value="1"/>
</dbReference>
<dbReference type="NCBIfam" id="NF007171">
    <property type="entry name" value="PRK09602.1"/>
    <property type="match status" value="1"/>
</dbReference>
<dbReference type="InterPro" id="IPR027417">
    <property type="entry name" value="P-loop_NTPase"/>
</dbReference>
<dbReference type="InterPro" id="IPR006073">
    <property type="entry name" value="GTP-bd"/>
</dbReference>
<dbReference type="AlphaFoldDB" id="A0A7C1G9U7"/>
<dbReference type="PANTHER" id="PTHR23305">
    <property type="entry name" value="OBG GTPASE FAMILY"/>
    <property type="match status" value="1"/>
</dbReference>
<feature type="domain" description="OBG-type G" evidence="2">
    <location>
        <begin position="3"/>
        <end position="272"/>
    </location>
</feature>
<dbReference type="CDD" id="cd01899">
    <property type="entry name" value="Ygr210"/>
    <property type="match status" value="1"/>
</dbReference>
<dbReference type="Pfam" id="PF08438">
    <property type="entry name" value="YGR210-like_G4"/>
    <property type="match status" value="1"/>
</dbReference>
<proteinExistence type="predicted"/>
<evidence type="ECO:0000256" key="1">
    <source>
        <dbReference type="ARBA" id="ARBA00022741"/>
    </source>
</evidence>
<dbReference type="Gene3D" id="3.10.20.30">
    <property type="match status" value="1"/>
</dbReference>
<reference evidence="3" key="1">
    <citation type="journal article" date="2020" name="mSystems">
        <title>Genome- and Community-Level Interaction Insights into Carbon Utilization and Element Cycling Functions of Hydrothermarchaeota in Hydrothermal Sediment.</title>
        <authorList>
            <person name="Zhou Z."/>
            <person name="Liu Y."/>
            <person name="Xu W."/>
            <person name="Pan J."/>
            <person name="Luo Z.H."/>
            <person name="Li M."/>
        </authorList>
    </citation>
    <scope>NUCLEOTIDE SEQUENCE [LARGE SCALE GENOMIC DNA]</scope>
    <source>
        <strain evidence="3">SpSt-116</strain>
    </source>
</reference>
<dbReference type="InterPro" id="IPR031167">
    <property type="entry name" value="G_OBG"/>
</dbReference>
<name>A0A7C1G9U7_9CREN</name>
<dbReference type="SUPFAM" id="SSF81271">
    <property type="entry name" value="TGS-like"/>
    <property type="match status" value="1"/>
</dbReference>
<dbReference type="Gene3D" id="3.40.50.300">
    <property type="entry name" value="P-loop containing nucleotide triphosphate hydrolases"/>
    <property type="match status" value="1"/>
</dbReference>
<dbReference type="SUPFAM" id="SSF52540">
    <property type="entry name" value="P-loop containing nucleoside triphosphate hydrolases"/>
    <property type="match status" value="1"/>
</dbReference>
<evidence type="ECO:0000259" key="2">
    <source>
        <dbReference type="PROSITE" id="PS51710"/>
    </source>
</evidence>
<dbReference type="EMBL" id="DSAY01000077">
    <property type="protein sequence ID" value="HDP15004.1"/>
    <property type="molecule type" value="Genomic_DNA"/>
</dbReference>
<dbReference type="InterPro" id="IPR013646">
    <property type="entry name" value="YGR210-like_G4"/>
</dbReference>
<dbReference type="GO" id="GO:0005737">
    <property type="term" value="C:cytoplasm"/>
    <property type="evidence" value="ECO:0007669"/>
    <property type="project" value="TreeGrafter"/>
</dbReference>
<dbReference type="InterPro" id="IPR004095">
    <property type="entry name" value="TGS"/>
</dbReference>
<accession>A0A7C1G9U7</accession>
<organism evidence="3">
    <name type="scientific">Thermofilum adornatum</name>
    <dbReference type="NCBI Taxonomy" id="1365176"/>
    <lineage>
        <taxon>Archaea</taxon>
        <taxon>Thermoproteota</taxon>
        <taxon>Thermoprotei</taxon>
        <taxon>Thermofilales</taxon>
        <taxon>Thermofilaceae</taxon>
        <taxon>Thermofilum</taxon>
    </lineage>
</organism>